<feature type="signal peptide" evidence="2">
    <location>
        <begin position="1"/>
        <end position="23"/>
    </location>
</feature>
<evidence type="ECO:0000313" key="4">
    <source>
        <dbReference type="Proteomes" id="UP000190814"/>
    </source>
</evidence>
<evidence type="ECO:0000256" key="1">
    <source>
        <dbReference type="SAM" id="MobiDB-lite"/>
    </source>
</evidence>
<dbReference type="Proteomes" id="UP000190814">
    <property type="component" value="Unassembled WGS sequence"/>
</dbReference>
<evidence type="ECO:0000313" key="3">
    <source>
        <dbReference type="EMBL" id="SKA72244.1"/>
    </source>
</evidence>
<keyword evidence="4" id="KW-1185">Reference proteome</keyword>
<dbReference type="AlphaFoldDB" id="A0A1T4W4J5"/>
<feature type="region of interest" description="Disordered" evidence="1">
    <location>
        <begin position="21"/>
        <end position="83"/>
    </location>
</feature>
<dbReference type="RefSeq" id="WP_078767136.1">
    <property type="nucleotide sequence ID" value="NZ_FUXZ01000018.1"/>
</dbReference>
<proteinExistence type="predicted"/>
<feature type="compositionally biased region" description="Basic and acidic residues" evidence="1">
    <location>
        <begin position="38"/>
        <end position="82"/>
    </location>
</feature>
<evidence type="ECO:0008006" key="5">
    <source>
        <dbReference type="Google" id="ProtNLM"/>
    </source>
</evidence>
<dbReference type="STRING" id="39495.SAMN02745111_02311"/>
<dbReference type="PROSITE" id="PS51257">
    <property type="entry name" value="PROKAR_LIPOPROTEIN"/>
    <property type="match status" value="1"/>
</dbReference>
<dbReference type="EMBL" id="FUXZ01000018">
    <property type="protein sequence ID" value="SKA72244.1"/>
    <property type="molecule type" value="Genomic_DNA"/>
</dbReference>
<dbReference type="OrthoDB" id="10009365at2"/>
<accession>A0A1T4W4J5</accession>
<feature type="chain" id="PRO_5038817669" description="Lipoprotein" evidence="2">
    <location>
        <begin position="24"/>
        <end position="164"/>
    </location>
</feature>
<protein>
    <recommendedName>
        <fullName evidence="5">Lipoprotein</fullName>
    </recommendedName>
</protein>
<reference evidence="3 4" key="1">
    <citation type="submission" date="2017-02" db="EMBL/GenBank/DDBJ databases">
        <authorList>
            <person name="Peterson S.W."/>
        </authorList>
    </citation>
    <scope>NUCLEOTIDE SEQUENCE [LARGE SCALE GENOMIC DNA]</scope>
    <source>
        <strain evidence="3 4">ATCC 35992</strain>
    </source>
</reference>
<evidence type="ECO:0000256" key="2">
    <source>
        <dbReference type="SAM" id="SignalP"/>
    </source>
</evidence>
<name>A0A1T4W4J5_9FIRM</name>
<sequence length="164" mass="18108">MKKKAYFLAFGIAVLGLSGCGKSASDETEKATVVTTEKQTEETTTIKETETETVTVKETETEQVTENKETQTQERRTKKVESGTDYVITETDTKKEATVDDAKKYVGKTLSELTNAVGMYNNFETAGACLDDENELNGIATFANFTVYCHSVEGQTKWIIDAIE</sequence>
<gene>
    <name evidence="3" type="ORF">SAMN02745111_02311</name>
</gene>
<keyword evidence="2" id="KW-0732">Signal</keyword>
<organism evidence="3 4">
    <name type="scientific">Eubacterium uniforme</name>
    <dbReference type="NCBI Taxonomy" id="39495"/>
    <lineage>
        <taxon>Bacteria</taxon>
        <taxon>Bacillati</taxon>
        <taxon>Bacillota</taxon>
        <taxon>Clostridia</taxon>
        <taxon>Eubacteriales</taxon>
        <taxon>Eubacteriaceae</taxon>
        <taxon>Eubacterium</taxon>
    </lineage>
</organism>